<sequence>MFVALGTDTTQQEEAMAAFEMGQIPKDKGRGWTVLIDGEEQKTGKVEISSKFGTLIYGLRPEGYDGWAFREQGGGGAVTVPYARTSDGELLVGLLLEKRANMGDEPVWCAIGGFVDPGESHDTAQTREAAEESGLDAAKAEELAGMATNANRAFFVADASVGEGVRAYGLSIPFDWLEADGESFKLKDAALIAGFKKADDMRLFPWRAAIGRSPDALARSAIAQLIAAVL</sequence>
<comment type="caution">
    <text evidence="2">The sequence shown here is derived from an EMBL/GenBank/DDBJ whole genome shotgun (WGS) entry which is preliminary data.</text>
</comment>
<dbReference type="InterPro" id="IPR015797">
    <property type="entry name" value="NUDIX_hydrolase-like_dom_sf"/>
</dbReference>
<dbReference type="InterPro" id="IPR000086">
    <property type="entry name" value="NUDIX_hydrolase_dom"/>
</dbReference>
<gene>
    <name evidence="2" type="ORF">CO173_00165</name>
</gene>
<dbReference type="AlphaFoldDB" id="A0A2M7XGT7"/>
<feature type="domain" description="Nudix hydrolase" evidence="1">
    <location>
        <begin position="73"/>
        <end position="205"/>
    </location>
</feature>
<organism evidence="2 3">
    <name type="scientific">Candidatus Uhrbacteria bacterium CG_4_9_14_3_um_filter_41_35</name>
    <dbReference type="NCBI Taxonomy" id="1975034"/>
    <lineage>
        <taxon>Bacteria</taxon>
        <taxon>Candidatus Uhriibacteriota</taxon>
    </lineage>
</organism>
<dbReference type="Proteomes" id="UP000231263">
    <property type="component" value="Unassembled WGS sequence"/>
</dbReference>
<evidence type="ECO:0000313" key="2">
    <source>
        <dbReference type="EMBL" id="PJA47065.1"/>
    </source>
</evidence>
<dbReference type="SUPFAM" id="SSF55811">
    <property type="entry name" value="Nudix"/>
    <property type="match status" value="1"/>
</dbReference>
<dbReference type="PROSITE" id="PS51462">
    <property type="entry name" value="NUDIX"/>
    <property type="match status" value="1"/>
</dbReference>
<evidence type="ECO:0000313" key="3">
    <source>
        <dbReference type="Proteomes" id="UP000231263"/>
    </source>
</evidence>
<dbReference type="EMBL" id="PFWT01000002">
    <property type="protein sequence ID" value="PJA47065.1"/>
    <property type="molecule type" value="Genomic_DNA"/>
</dbReference>
<accession>A0A2M7XGT7</accession>
<protein>
    <recommendedName>
        <fullName evidence="1">Nudix hydrolase domain-containing protein</fullName>
    </recommendedName>
</protein>
<proteinExistence type="predicted"/>
<reference evidence="3" key="1">
    <citation type="submission" date="2017-09" db="EMBL/GenBank/DDBJ databases">
        <title>Depth-based differentiation of microbial function through sediment-hosted aquifers and enrichment of novel symbionts in the deep terrestrial subsurface.</title>
        <authorList>
            <person name="Probst A.J."/>
            <person name="Ladd B."/>
            <person name="Jarett J.K."/>
            <person name="Geller-Mcgrath D.E."/>
            <person name="Sieber C.M.K."/>
            <person name="Emerson J.B."/>
            <person name="Anantharaman K."/>
            <person name="Thomas B.C."/>
            <person name="Malmstrom R."/>
            <person name="Stieglmeier M."/>
            <person name="Klingl A."/>
            <person name="Woyke T."/>
            <person name="Ryan C.M."/>
            <person name="Banfield J.F."/>
        </authorList>
    </citation>
    <scope>NUCLEOTIDE SEQUENCE [LARGE SCALE GENOMIC DNA]</scope>
</reference>
<dbReference type="Pfam" id="PF00293">
    <property type="entry name" value="NUDIX"/>
    <property type="match status" value="1"/>
</dbReference>
<name>A0A2M7XGT7_9BACT</name>
<evidence type="ECO:0000259" key="1">
    <source>
        <dbReference type="PROSITE" id="PS51462"/>
    </source>
</evidence>
<dbReference type="Gene3D" id="3.90.79.10">
    <property type="entry name" value="Nucleoside Triphosphate Pyrophosphohydrolase"/>
    <property type="match status" value="1"/>
</dbReference>